<dbReference type="InterPro" id="IPR050771">
    <property type="entry name" value="Alpha-ketoacid_DH_E1_comp"/>
</dbReference>
<comment type="caution">
    <text evidence="5">The sequence shown here is derived from an EMBL/GenBank/DDBJ whole genome shotgun (WGS) entry which is preliminary data.</text>
</comment>
<accession>A0A7J7IE78</accession>
<dbReference type="Proteomes" id="UP000530660">
    <property type="component" value="Unassembled WGS sequence"/>
</dbReference>
<feature type="domain" description="Dehydrogenase E1 component" evidence="4">
    <location>
        <begin position="233"/>
        <end position="524"/>
    </location>
</feature>
<evidence type="ECO:0000256" key="2">
    <source>
        <dbReference type="RuleBase" id="RU365014"/>
    </source>
</evidence>
<proteinExistence type="inferred from homology"/>
<protein>
    <recommendedName>
        <fullName evidence="2">2-oxoisovalerate dehydrogenase subunit alpha</fullName>
        <ecNumber evidence="2">1.2.4.4</ecNumber>
    </recommendedName>
    <alternativeName>
        <fullName evidence="2">Branched-chain alpha-keto acid dehydrogenase E1 component alpha chain</fullName>
    </alternativeName>
</protein>
<dbReference type="EC" id="1.2.4.4" evidence="2"/>
<comment type="similarity">
    <text evidence="2">Belongs to the BCKDHA family.</text>
</comment>
<organism evidence="5 6">
    <name type="scientific">Cyanidiococcus yangmingshanensis</name>
    <dbReference type="NCBI Taxonomy" id="2690220"/>
    <lineage>
        <taxon>Eukaryota</taxon>
        <taxon>Rhodophyta</taxon>
        <taxon>Bangiophyceae</taxon>
        <taxon>Cyanidiales</taxon>
        <taxon>Cyanidiaceae</taxon>
        <taxon>Cyanidiococcus</taxon>
    </lineage>
</organism>
<dbReference type="InterPro" id="IPR029061">
    <property type="entry name" value="THDP-binding"/>
</dbReference>
<comment type="cofactor">
    <cofactor evidence="2">
        <name>thiamine diphosphate</name>
        <dbReference type="ChEBI" id="CHEBI:58937"/>
    </cofactor>
</comment>
<keyword evidence="6" id="KW-1185">Reference proteome</keyword>
<dbReference type="AlphaFoldDB" id="A0A7J7IE78"/>
<name>A0A7J7IE78_9RHOD</name>
<comment type="catalytic activity">
    <reaction evidence="2">
        <text>N(6)-[(R)-lipoyl]-L-lysyl-[protein] + 3-methyl-2-oxobutanoate + H(+) = N(6)-[(R)-S(8)-2-methylpropanoyldihydrolipoyl]-L-lysyl-[protein] + CO2</text>
        <dbReference type="Rhea" id="RHEA:13457"/>
        <dbReference type="Rhea" id="RHEA-COMP:10474"/>
        <dbReference type="Rhea" id="RHEA-COMP:10497"/>
        <dbReference type="ChEBI" id="CHEBI:11851"/>
        <dbReference type="ChEBI" id="CHEBI:15378"/>
        <dbReference type="ChEBI" id="CHEBI:16526"/>
        <dbReference type="ChEBI" id="CHEBI:83099"/>
        <dbReference type="ChEBI" id="CHEBI:83142"/>
        <dbReference type="EC" id="1.2.4.4"/>
    </reaction>
</comment>
<evidence type="ECO:0000256" key="3">
    <source>
        <dbReference type="SAM" id="MobiDB-lite"/>
    </source>
</evidence>
<dbReference type="FunFam" id="3.40.50.970:FF:000108">
    <property type="entry name" value="2-oxoisovalerate dehydrogenase subunit alpha"/>
    <property type="match status" value="1"/>
</dbReference>
<gene>
    <name evidence="5" type="ORF">F1559_000046</name>
</gene>
<dbReference type="InterPro" id="IPR001017">
    <property type="entry name" value="DH_E1"/>
</dbReference>
<evidence type="ECO:0000313" key="6">
    <source>
        <dbReference type="Proteomes" id="UP000530660"/>
    </source>
</evidence>
<dbReference type="PANTHER" id="PTHR43380:SF1">
    <property type="entry name" value="2-OXOISOVALERATE DEHYDROGENASE SUBUNIT ALPHA, MITOCHONDRIAL"/>
    <property type="match status" value="1"/>
</dbReference>
<keyword evidence="1 2" id="KW-0560">Oxidoreductase</keyword>
<dbReference type="SUPFAM" id="SSF52518">
    <property type="entry name" value="Thiamin diphosphate-binding fold (THDP-binding)"/>
    <property type="match status" value="1"/>
</dbReference>
<dbReference type="Gene3D" id="3.40.50.970">
    <property type="match status" value="1"/>
</dbReference>
<sequence length="571" mass="64017">MASLGFWSLFPADLKLDAWRHKFWEHVSVRPLTVFEQKDGSRGRQTAMASISTQLDLLLLLGTVAAVFCPCRQNLRPLSLSECLLHTVGALMSRFWTAALGGVLALERTLSLLPERVAERWSTIRLGRVFSVQQAPMERKFSSKNKLSVSPNKTLSPKDVQGPAGWFSPDGEVHFPGASAAPYTSRIQFEEAAKMPPVAAFRLINEQGRLVGGVDLKKLEPPVDESVLRRIYNCMVSLNVMDSILFSAQRQGRISFYLTSFCEEAAVVASAAALENDDEVFAQYREQGVLLWRGYSYDDFCQQCCSTNKEPARGHQMPIHYGRKDMHFHTISSTLATQIPHAVGAAYALKLEGNRIAACYFGEGAASEGDFHAAMNFASTLDCPVLFICRNNGYAISTPAAEQFRGDGIARRACGYGMDAIRCDGNDALAVYVAVKRSRQRIASTKRPVLMELLTYRGGHHSTSDDSSQYRSPEEIDYFMRHADPIARLGRFLNVSSSEEQTMRERERRLVLDALARAEEEEKEPTLDMFRDVYSSMPPHLIRQRESLRLHLERQSSRHKDHVVGRSRPNP</sequence>
<evidence type="ECO:0000256" key="1">
    <source>
        <dbReference type="ARBA" id="ARBA00023002"/>
    </source>
</evidence>
<dbReference type="GO" id="GO:0009083">
    <property type="term" value="P:branched-chain amino acid catabolic process"/>
    <property type="evidence" value="ECO:0007669"/>
    <property type="project" value="TreeGrafter"/>
</dbReference>
<dbReference type="Pfam" id="PF00676">
    <property type="entry name" value="E1_dh"/>
    <property type="match status" value="1"/>
</dbReference>
<reference evidence="5 6" key="1">
    <citation type="journal article" date="2020" name="J. Phycol.">
        <title>Comparative genome analysis reveals Cyanidiococcus gen. nov., a new extremophilic red algal genus sister to Cyanidioschyzon (Cyanidioschyzonaceae, Rhodophyta).</title>
        <authorList>
            <person name="Liu S.-L."/>
            <person name="Chiang Y.-R."/>
            <person name="Yoon H.S."/>
            <person name="Fu H.-Y."/>
        </authorList>
    </citation>
    <scope>NUCLEOTIDE SEQUENCE [LARGE SCALE GENOMIC DNA]</scope>
    <source>
        <strain evidence="5 6">THAL066</strain>
    </source>
</reference>
<dbReference type="PANTHER" id="PTHR43380">
    <property type="entry name" value="2-OXOISOVALERATE DEHYDROGENASE SUBUNIT ALPHA, MITOCHONDRIAL"/>
    <property type="match status" value="1"/>
</dbReference>
<dbReference type="CDD" id="cd02000">
    <property type="entry name" value="TPP_E1_PDC_ADC_BCADC"/>
    <property type="match status" value="1"/>
</dbReference>
<comment type="function">
    <text evidence="2">The branched-chain alpha-keto dehydrogenase complex catalyzes the overall conversion of alpha-keto acids to acyl-CoA and CO(2). It contains multiple copies of three enzymatic components: branched-chain alpha-keto acid decarboxylase (E1), lipoamide acyltransferase (E2) and lipoamide dehydrogenase (E3).</text>
</comment>
<keyword evidence="2" id="KW-0786">Thiamine pyrophosphate</keyword>
<feature type="compositionally biased region" description="Basic and acidic residues" evidence="3">
    <location>
        <begin position="552"/>
        <end position="564"/>
    </location>
</feature>
<evidence type="ECO:0000313" key="5">
    <source>
        <dbReference type="EMBL" id="KAF6001385.1"/>
    </source>
</evidence>
<feature type="region of interest" description="Disordered" evidence="3">
    <location>
        <begin position="552"/>
        <end position="571"/>
    </location>
</feature>
<dbReference type="EMBL" id="VWRR01000014">
    <property type="protein sequence ID" value="KAF6001385.1"/>
    <property type="molecule type" value="Genomic_DNA"/>
</dbReference>
<dbReference type="OrthoDB" id="3845at2759"/>
<evidence type="ECO:0000259" key="4">
    <source>
        <dbReference type="Pfam" id="PF00676"/>
    </source>
</evidence>
<dbReference type="GO" id="GO:0003863">
    <property type="term" value="F:branched-chain 2-oxo acid dehydrogenase activity"/>
    <property type="evidence" value="ECO:0007669"/>
    <property type="project" value="UniProtKB-EC"/>
</dbReference>